<proteinExistence type="predicted"/>
<sequence>MGQSNMAGRGQLEGKAFRSARVWVYRSGTNENISPNEYNMKLPAIDSFSWQIASEPLFDDRTDIKAGTCLATTFAREYLQRNPSHHIGFIPVER</sequence>
<gene>
    <name evidence="3" type="ORF">VSP0166_LOCUS14685</name>
</gene>
<dbReference type="Pfam" id="PF03629">
    <property type="entry name" value="SASA"/>
    <property type="match status" value="1"/>
</dbReference>
<dbReference type="SUPFAM" id="SSF52266">
    <property type="entry name" value="SGNH hydrolase"/>
    <property type="match status" value="1"/>
</dbReference>
<dbReference type="InterPro" id="IPR005181">
    <property type="entry name" value="SASA"/>
</dbReference>
<protein>
    <recommendedName>
        <fullName evidence="2">Sialate O-acetylesterase domain-containing protein</fullName>
    </recommendedName>
</protein>
<dbReference type="EMBL" id="HBKP01020857">
    <property type="protein sequence ID" value="CAE2234268.1"/>
    <property type="molecule type" value="Transcribed_RNA"/>
</dbReference>
<evidence type="ECO:0000259" key="2">
    <source>
        <dbReference type="Pfam" id="PF03629"/>
    </source>
</evidence>
<dbReference type="AlphaFoldDB" id="A0A7S4MNZ3"/>
<organism evidence="3">
    <name type="scientific">Vannella robusta</name>
    <dbReference type="NCBI Taxonomy" id="1487602"/>
    <lineage>
        <taxon>Eukaryota</taxon>
        <taxon>Amoebozoa</taxon>
        <taxon>Discosea</taxon>
        <taxon>Flabellinia</taxon>
        <taxon>Vannellidae</taxon>
        <taxon>Vannella</taxon>
    </lineage>
</organism>
<feature type="domain" description="Sialate O-acetylesterase" evidence="2">
    <location>
        <begin position="1"/>
        <end position="92"/>
    </location>
</feature>
<accession>A0A7S4MNZ3</accession>
<dbReference type="InterPro" id="IPR036514">
    <property type="entry name" value="SGNH_hydro_sf"/>
</dbReference>
<keyword evidence="1" id="KW-0378">Hydrolase</keyword>
<reference evidence="3" key="1">
    <citation type="submission" date="2021-01" db="EMBL/GenBank/DDBJ databases">
        <authorList>
            <person name="Corre E."/>
            <person name="Pelletier E."/>
            <person name="Niang G."/>
            <person name="Scheremetjew M."/>
            <person name="Finn R."/>
            <person name="Kale V."/>
            <person name="Holt S."/>
            <person name="Cochrane G."/>
            <person name="Meng A."/>
            <person name="Brown T."/>
            <person name="Cohen L."/>
        </authorList>
    </citation>
    <scope>NUCLEOTIDE SEQUENCE</scope>
    <source>
        <strain evidence="3">DIVA3 518/3/11/1/6</strain>
    </source>
</reference>
<evidence type="ECO:0000256" key="1">
    <source>
        <dbReference type="ARBA" id="ARBA00022801"/>
    </source>
</evidence>
<name>A0A7S4MNZ3_9EUKA</name>
<dbReference type="Gene3D" id="3.40.50.1110">
    <property type="entry name" value="SGNH hydrolase"/>
    <property type="match status" value="1"/>
</dbReference>
<evidence type="ECO:0000313" key="3">
    <source>
        <dbReference type="EMBL" id="CAE2234268.1"/>
    </source>
</evidence>
<dbReference type="GO" id="GO:0016787">
    <property type="term" value="F:hydrolase activity"/>
    <property type="evidence" value="ECO:0007669"/>
    <property type="project" value="UniProtKB-KW"/>
</dbReference>